<name>A0A1G8SVP5_9RHOB</name>
<gene>
    <name evidence="1" type="ORF">SAMN05421850_1145</name>
</gene>
<evidence type="ECO:0000313" key="2">
    <source>
        <dbReference type="Proteomes" id="UP000199340"/>
    </source>
</evidence>
<dbReference type="EMBL" id="FNEB01000014">
    <property type="protein sequence ID" value="SDJ33244.1"/>
    <property type="molecule type" value="Genomic_DNA"/>
</dbReference>
<dbReference type="OrthoDB" id="7687731at2"/>
<reference evidence="1 2" key="1">
    <citation type="submission" date="2016-10" db="EMBL/GenBank/DDBJ databases">
        <authorList>
            <person name="de Groot N.N."/>
        </authorList>
    </citation>
    <scope>NUCLEOTIDE SEQUENCE [LARGE SCALE GENOMIC DNA]</scope>
    <source>
        <strain evidence="1 2">DSM 28010</strain>
    </source>
</reference>
<keyword evidence="2" id="KW-1185">Reference proteome</keyword>
<dbReference type="Proteomes" id="UP000199340">
    <property type="component" value="Unassembled WGS sequence"/>
</dbReference>
<dbReference type="RefSeq" id="WP_090030436.1">
    <property type="nucleotide sequence ID" value="NZ_FNEB01000014.1"/>
</dbReference>
<organism evidence="1 2">
    <name type="scientific">Lutimaribacter saemankumensis</name>
    <dbReference type="NCBI Taxonomy" id="490829"/>
    <lineage>
        <taxon>Bacteria</taxon>
        <taxon>Pseudomonadati</taxon>
        <taxon>Pseudomonadota</taxon>
        <taxon>Alphaproteobacteria</taxon>
        <taxon>Rhodobacterales</taxon>
        <taxon>Roseobacteraceae</taxon>
        <taxon>Lutimaribacter</taxon>
    </lineage>
</organism>
<proteinExistence type="predicted"/>
<sequence>MPSRSKRLCVFGDSHIGSLRKALDAGLIKPAGFDIEFWGATGPQFRQIDIIDGVVRPTSPQAAEMVAQVNGQGREALAPGDFDIYLFFGARLRMADFMPPYLQRLRDPQNGISAAVLQAGARGFLADRRMARIARNFGASGKSRVFFAPAPLWTWGVQGNAAAQKLADDYPLAADAGKPDRAAIWSAFEQILEPDGVTLLRQPEETIIRGIFTDPKYAVEGAQDSGDIGHKSAEYAALVFKSFLKAAK</sequence>
<dbReference type="AlphaFoldDB" id="A0A1G8SVP5"/>
<protein>
    <submittedName>
        <fullName evidence="1">Uncharacterized protein</fullName>
    </submittedName>
</protein>
<evidence type="ECO:0000313" key="1">
    <source>
        <dbReference type="EMBL" id="SDJ33244.1"/>
    </source>
</evidence>
<dbReference type="STRING" id="490829.SAMN05421850_1145"/>
<accession>A0A1G8SVP5</accession>